<evidence type="ECO:0000313" key="2">
    <source>
        <dbReference type="EMBL" id="AXX85667.1"/>
    </source>
</evidence>
<name>A0AAD0SNX6_9BACT</name>
<gene>
    <name evidence="2" type="ORF">ASKIR_1900</name>
    <name evidence="3" type="ORF">CP959_04070</name>
</gene>
<accession>A0AAD0SNX6</accession>
<dbReference type="EMBL" id="CP032099">
    <property type="protein sequence ID" value="AXX85667.1"/>
    <property type="molecule type" value="Genomic_DNA"/>
</dbReference>
<dbReference type="InterPro" id="IPR001173">
    <property type="entry name" value="Glyco_trans_2-like"/>
</dbReference>
<dbReference type="PANTHER" id="PTHR22916:SF3">
    <property type="entry name" value="UDP-GLCNAC:BETAGAL BETA-1,3-N-ACETYLGLUCOSAMINYLTRANSFERASE-LIKE PROTEIN 1"/>
    <property type="match status" value="1"/>
</dbReference>
<evidence type="ECO:0000313" key="3">
    <source>
        <dbReference type="EMBL" id="RXI26100.1"/>
    </source>
</evidence>
<organism evidence="2 4">
    <name type="scientific">Aliarcobacter skirrowii CCUG 10374</name>
    <dbReference type="NCBI Taxonomy" id="1032239"/>
    <lineage>
        <taxon>Bacteria</taxon>
        <taxon>Pseudomonadati</taxon>
        <taxon>Campylobacterota</taxon>
        <taxon>Epsilonproteobacteria</taxon>
        <taxon>Campylobacterales</taxon>
        <taxon>Arcobacteraceae</taxon>
        <taxon>Aliarcobacter</taxon>
    </lineage>
</organism>
<dbReference type="RefSeq" id="WP_066350415.1">
    <property type="nucleotide sequence ID" value="NZ_CP032099.1"/>
</dbReference>
<dbReference type="GeneID" id="61751641"/>
<dbReference type="CDD" id="cd00761">
    <property type="entry name" value="Glyco_tranf_GTA_type"/>
    <property type="match status" value="1"/>
</dbReference>
<dbReference type="Pfam" id="PF00535">
    <property type="entry name" value="Glycos_transf_2"/>
    <property type="match status" value="1"/>
</dbReference>
<reference evidence="3 5" key="1">
    <citation type="submission" date="2017-09" db="EMBL/GenBank/DDBJ databases">
        <title>Genomics of the genus Arcobacter.</title>
        <authorList>
            <person name="Perez-Cataluna A."/>
            <person name="Figueras M.J."/>
            <person name="Salas-Masso N."/>
        </authorList>
    </citation>
    <scope>NUCLEOTIDE SEQUENCE [LARGE SCALE GENOMIC DNA]</scope>
    <source>
        <strain evidence="3 5">LMG 6621</strain>
    </source>
</reference>
<dbReference type="EMBL" id="NXIC01000002">
    <property type="protein sequence ID" value="RXI26100.1"/>
    <property type="molecule type" value="Genomic_DNA"/>
</dbReference>
<dbReference type="Gene3D" id="3.40.50.720">
    <property type="entry name" value="NAD(P)-binding Rossmann-like Domain"/>
    <property type="match status" value="1"/>
</dbReference>
<dbReference type="AlphaFoldDB" id="A0AAD0SNX6"/>
<dbReference type="InterPro" id="IPR029044">
    <property type="entry name" value="Nucleotide-diphossugar_trans"/>
</dbReference>
<dbReference type="SUPFAM" id="SSF53448">
    <property type="entry name" value="Nucleotide-diphospho-sugar transferases"/>
    <property type="match status" value="1"/>
</dbReference>
<dbReference type="GO" id="GO:0016758">
    <property type="term" value="F:hexosyltransferase activity"/>
    <property type="evidence" value="ECO:0007669"/>
    <property type="project" value="UniProtKB-ARBA"/>
</dbReference>
<dbReference type="Proteomes" id="UP000290580">
    <property type="component" value="Unassembled WGS sequence"/>
</dbReference>
<protein>
    <submittedName>
        <fullName evidence="3">Glycosyltransferase family 2 protein</fullName>
    </submittedName>
    <submittedName>
        <fullName evidence="2">Glycosyltransferase, family 2</fullName>
    </submittedName>
</protein>
<feature type="domain" description="Glycosyltransferase 2-like" evidence="1">
    <location>
        <begin position="10"/>
        <end position="171"/>
    </location>
</feature>
<keyword evidence="5" id="KW-1185">Reference proteome</keyword>
<evidence type="ECO:0000313" key="4">
    <source>
        <dbReference type="Proteomes" id="UP000262029"/>
    </source>
</evidence>
<evidence type="ECO:0000259" key="1">
    <source>
        <dbReference type="Pfam" id="PF00535"/>
    </source>
</evidence>
<reference evidence="2 4" key="2">
    <citation type="submission" date="2018-08" db="EMBL/GenBank/DDBJ databases">
        <title>Complete genome of the Arcobacter skirrowii type strain LMG 6621.</title>
        <authorList>
            <person name="Miller W.G."/>
            <person name="Yee E."/>
            <person name="Bono J.L."/>
        </authorList>
    </citation>
    <scope>NUCLEOTIDE SEQUENCE [LARGE SCALE GENOMIC DNA]</scope>
    <source>
        <strain evidence="2 4">CCUG 10374</strain>
    </source>
</reference>
<evidence type="ECO:0000313" key="5">
    <source>
        <dbReference type="Proteomes" id="UP000290580"/>
    </source>
</evidence>
<dbReference type="Proteomes" id="UP000262029">
    <property type="component" value="Chromosome"/>
</dbReference>
<sequence>MILENEPLVTVGMPAYNHEKYIKEAILSTIEQTYKNIEFIIINDGSTDNTDKIIKELENDCKNRFVNFIYINQDNKGISYTLNKILNLAKGEYITFISSDDTQVKNKIEEGVKFFLQNPEYDFCYSGYNDIDDNSNIIKTTIPESSFELDFEETLFRVKYFSYFTYMAKVEVLKQIGGYIDKIKIEDIELALRVSFNNKKAIYLNKALYNHRLHPNNTVKKLQYMKDGMFEILDLYKKHPKYDEAIKFWTEEYKKRNYHEFINSAYSKISKYNSPSLKIIIYGHGAFGKIIESLIQDSNYCFVDQSSNKDLGEFEKGEVYSKKTLSLIDFDYIFISVLWLDCNIKNELEKKYNINPNKIIQFDIKELL</sequence>
<proteinExistence type="predicted"/>
<dbReference type="PANTHER" id="PTHR22916">
    <property type="entry name" value="GLYCOSYLTRANSFERASE"/>
    <property type="match status" value="1"/>
</dbReference>
<dbReference type="Gene3D" id="3.90.550.10">
    <property type="entry name" value="Spore Coat Polysaccharide Biosynthesis Protein SpsA, Chain A"/>
    <property type="match status" value="1"/>
</dbReference>